<name>A0A9D2EWT6_9ACTN</name>
<dbReference type="EMBL" id="DXBM01000002">
    <property type="protein sequence ID" value="HIZ45418.1"/>
    <property type="molecule type" value="Genomic_DNA"/>
</dbReference>
<dbReference type="Proteomes" id="UP000824062">
    <property type="component" value="Unassembled WGS sequence"/>
</dbReference>
<evidence type="ECO:0000313" key="3">
    <source>
        <dbReference type="Proteomes" id="UP000824062"/>
    </source>
</evidence>
<reference evidence="2" key="2">
    <citation type="submission" date="2021-04" db="EMBL/GenBank/DDBJ databases">
        <authorList>
            <person name="Gilroy R."/>
        </authorList>
    </citation>
    <scope>NUCLEOTIDE SEQUENCE</scope>
    <source>
        <strain evidence="2">ChiHjej12B11-14209</strain>
    </source>
</reference>
<organism evidence="2 3">
    <name type="scientific">Candidatus Olsenella pullistercoris</name>
    <dbReference type="NCBI Taxonomy" id="2838712"/>
    <lineage>
        <taxon>Bacteria</taxon>
        <taxon>Bacillati</taxon>
        <taxon>Actinomycetota</taxon>
        <taxon>Coriobacteriia</taxon>
        <taxon>Coriobacteriales</taxon>
        <taxon>Atopobiaceae</taxon>
        <taxon>Olsenella</taxon>
    </lineage>
</organism>
<keyword evidence="1" id="KW-0812">Transmembrane</keyword>
<feature type="transmembrane region" description="Helical" evidence="1">
    <location>
        <begin position="153"/>
        <end position="171"/>
    </location>
</feature>
<protein>
    <submittedName>
        <fullName evidence="2">Uncharacterized protein</fullName>
    </submittedName>
</protein>
<dbReference type="AlphaFoldDB" id="A0A9D2EWT6"/>
<accession>A0A9D2EWT6</accession>
<comment type="caution">
    <text evidence="2">The sequence shown here is derived from an EMBL/GenBank/DDBJ whole genome shotgun (WGS) entry which is preliminary data.</text>
</comment>
<proteinExistence type="predicted"/>
<keyword evidence="1" id="KW-1133">Transmembrane helix</keyword>
<feature type="transmembrane region" description="Helical" evidence="1">
    <location>
        <begin position="42"/>
        <end position="60"/>
    </location>
</feature>
<gene>
    <name evidence="2" type="ORF">IAA19_00105</name>
</gene>
<evidence type="ECO:0000256" key="1">
    <source>
        <dbReference type="SAM" id="Phobius"/>
    </source>
</evidence>
<keyword evidence="1" id="KW-0472">Membrane</keyword>
<evidence type="ECO:0000313" key="2">
    <source>
        <dbReference type="EMBL" id="HIZ45418.1"/>
    </source>
</evidence>
<feature type="transmembrane region" description="Helical" evidence="1">
    <location>
        <begin position="72"/>
        <end position="92"/>
    </location>
</feature>
<reference evidence="2" key="1">
    <citation type="journal article" date="2021" name="PeerJ">
        <title>Extensive microbial diversity within the chicken gut microbiome revealed by metagenomics and culture.</title>
        <authorList>
            <person name="Gilroy R."/>
            <person name="Ravi A."/>
            <person name="Getino M."/>
            <person name="Pursley I."/>
            <person name="Horton D.L."/>
            <person name="Alikhan N.F."/>
            <person name="Baker D."/>
            <person name="Gharbi K."/>
            <person name="Hall N."/>
            <person name="Watson M."/>
            <person name="Adriaenssens E.M."/>
            <person name="Foster-Nyarko E."/>
            <person name="Jarju S."/>
            <person name="Secka A."/>
            <person name="Antonio M."/>
            <person name="Oren A."/>
            <person name="Chaudhuri R.R."/>
            <person name="La Ragione R."/>
            <person name="Hildebrand F."/>
            <person name="Pallen M.J."/>
        </authorList>
    </citation>
    <scope>NUCLEOTIDE SEQUENCE</scope>
    <source>
        <strain evidence="2">ChiHjej12B11-14209</strain>
    </source>
</reference>
<sequence>MSELDTLRNALDLFPAEKGPVPGRSLDALRADARRRLGRESASAAVIGASLVALCVLVATDGLPALRGEAPSSSFLGGFLMGLFCVAGVVSVRQVMALRRALADDRELRRYYARENDELMAHMEREVARTFVRAIPALAVVAIFVGALVSFQAMAAVAATLVFLSLALLAVKLSYRARYRAGAEGGAEAD</sequence>
<feature type="transmembrane region" description="Helical" evidence="1">
    <location>
        <begin position="130"/>
        <end position="147"/>
    </location>
</feature>